<dbReference type="GO" id="GO:0006284">
    <property type="term" value="P:base-excision repair"/>
    <property type="evidence" value="ECO:0007669"/>
    <property type="project" value="InterPro"/>
</dbReference>
<dbReference type="EMBL" id="CP063164">
    <property type="protein sequence ID" value="QOR62991.1"/>
    <property type="molecule type" value="Genomic_DNA"/>
</dbReference>
<dbReference type="KEGG" id="sinu:IMZ28_05815"/>
<feature type="domain" description="HhH-GPD" evidence="5">
    <location>
        <begin position="40"/>
        <end position="207"/>
    </location>
</feature>
<evidence type="ECO:0000256" key="4">
    <source>
        <dbReference type="ARBA" id="ARBA00023014"/>
    </source>
</evidence>
<dbReference type="AlphaFoldDB" id="A0A7M1S7N9"/>
<dbReference type="InterPro" id="IPR003265">
    <property type="entry name" value="HhH-GPD_domain"/>
</dbReference>
<dbReference type="PANTHER" id="PTHR10359">
    <property type="entry name" value="A/G-SPECIFIC ADENINE GLYCOSYLASE/ENDONUCLEASE III"/>
    <property type="match status" value="1"/>
</dbReference>
<keyword evidence="7" id="KW-1185">Reference proteome</keyword>
<protein>
    <submittedName>
        <fullName evidence="6">3-methyladenine DNA glycosylase</fullName>
    </submittedName>
</protein>
<dbReference type="GO" id="GO:0003824">
    <property type="term" value="F:catalytic activity"/>
    <property type="evidence" value="ECO:0007669"/>
    <property type="project" value="InterPro"/>
</dbReference>
<evidence type="ECO:0000256" key="2">
    <source>
        <dbReference type="ARBA" id="ARBA00022723"/>
    </source>
</evidence>
<dbReference type="InterPro" id="IPR011257">
    <property type="entry name" value="DNA_glycosylase"/>
</dbReference>
<reference evidence="6 7" key="1">
    <citation type="submission" date="2020-10" db="EMBL/GenBank/DDBJ databases">
        <title>The genome of sulfurovum sp.</title>
        <authorList>
            <person name="Xie S."/>
            <person name="Shao Z."/>
            <person name="Jiang L."/>
        </authorList>
    </citation>
    <scope>NUCLEOTIDE SEQUENCE [LARGE SCALE GENOMIC DNA]</scope>
    <source>
        <strain evidence="6 7">ST-419</strain>
    </source>
</reference>
<dbReference type="GO" id="GO:0046872">
    <property type="term" value="F:metal ion binding"/>
    <property type="evidence" value="ECO:0007669"/>
    <property type="project" value="UniProtKB-KW"/>
</dbReference>
<evidence type="ECO:0000313" key="6">
    <source>
        <dbReference type="EMBL" id="QOR62991.1"/>
    </source>
</evidence>
<keyword evidence="2" id="KW-0479">Metal-binding</keyword>
<keyword evidence="3" id="KW-0408">Iron</keyword>
<dbReference type="PIRSF" id="PIRSF001435">
    <property type="entry name" value="Nth"/>
    <property type="match status" value="1"/>
</dbReference>
<dbReference type="Proteomes" id="UP000595074">
    <property type="component" value="Chromosome"/>
</dbReference>
<dbReference type="Gene3D" id="1.10.340.30">
    <property type="entry name" value="Hypothetical protein, domain 2"/>
    <property type="match status" value="1"/>
</dbReference>
<dbReference type="SUPFAM" id="SSF48150">
    <property type="entry name" value="DNA-glycosylase"/>
    <property type="match status" value="1"/>
</dbReference>
<sequence>MHSSYDLLRGLKNMGYLKSSRDPLWWPHSGTFEVVVGALLTQQTKWEKVEESLDNLKAHGLLSLEALSCTSEKEIAYLIKPSGFYNTKALRLKLLCSSIIQRYGCFALFQKEVDREWLLAQKGIGMESADSILCYACHRPVMVVDSYTGRLLSAFGYRFDHYMQMQEWLQEGIEENREKVTLLYGYDLPLSTLYARFHGKIVEFAKTYIKGRKVDISLLESAL</sequence>
<organism evidence="6 7">
    <name type="scientific">Sulfurovum indicum</name>
    <dbReference type="NCBI Taxonomy" id="2779528"/>
    <lineage>
        <taxon>Bacteria</taxon>
        <taxon>Pseudomonadati</taxon>
        <taxon>Campylobacterota</taxon>
        <taxon>Epsilonproteobacteria</taxon>
        <taxon>Campylobacterales</taxon>
        <taxon>Sulfurovaceae</taxon>
        <taxon>Sulfurovum</taxon>
    </lineage>
</organism>
<dbReference type="GO" id="GO:0051539">
    <property type="term" value="F:4 iron, 4 sulfur cluster binding"/>
    <property type="evidence" value="ECO:0007669"/>
    <property type="project" value="UniProtKB-KW"/>
</dbReference>
<accession>A0A7M1S7N9</accession>
<gene>
    <name evidence="6" type="ORF">IMZ28_05815</name>
</gene>
<evidence type="ECO:0000256" key="1">
    <source>
        <dbReference type="ARBA" id="ARBA00022485"/>
    </source>
</evidence>
<dbReference type="PANTHER" id="PTHR10359:SF19">
    <property type="entry name" value="DNA REPAIR GLYCOSYLASE MJ1434-RELATED"/>
    <property type="match status" value="1"/>
</dbReference>
<proteinExistence type="predicted"/>
<evidence type="ECO:0000259" key="5">
    <source>
        <dbReference type="SMART" id="SM00478"/>
    </source>
</evidence>
<evidence type="ECO:0000256" key="3">
    <source>
        <dbReference type="ARBA" id="ARBA00023004"/>
    </source>
</evidence>
<name>A0A7M1S7N9_9BACT</name>
<dbReference type="NCBIfam" id="NF010494">
    <property type="entry name" value="PRK13913.1"/>
    <property type="match status" value="1"/>
</dbReference>
<evidence type="ECO:0000313" key="7">
    <source>
        <dbReference type="Proteomes" id="UP000595074"/>
    </source>
</evidence>
<dbReference type="Gene3D" id="1.10.1670.10">
    <property type="entry name" value="Helix-hairpin-Helix base-excision DNA repair enzymes (C-terminal)"/>
    <property type="match status" value="1"/>
</dbReference>
<dbReference type="InterPro" id="IPR023170">
    <property type="entry name" value="HhH_base_excis_C"/>
</dbReference>
<dbReference type="Pfam" id="PF00730">
    <property type="entry name" value="HhH-GPD"/>
    <property type="match status" value="1"/>
</dbReference>
<dbReference type="SMART" id="SM00478">
    <property type="entry name" value="ENDO3c"/>
    <property type="match status" value="1"/>
</dbReference>
<keyword evidence="4" id="KW-0411">Iron-sulfur</keyword>
<keyword evidence="1" id="KW-0004">4Fe-4S</keyword>
<dbReference type="CDD" id="cd00056">
    <property type="entry name" value="ENDO3c"/>
    <property type="match status" value="1"/>
</dbReference>